<dbReference type="EMBL" id="JAHRIP010008284">
    <property type="protein sequence ID" value="MEQ2282328.1"/>
    <property type="molecule type" value="Genomic_DNA"/>
</dbReference>
<keyword evidence="3" id="KW-1185">Reference proteome</keyword>
<proteinExistence type="predicted"/>
<organism evidence="2 3">
    <name type="scientific">Ameca splendens</name>
    <dbReference type="NCBI Taxonomy" id="208324"/>
    <lineage>
        <taxon>Eukaryota</taxon>
        <taxon>Metazoa</taxon>
        <taxon>Chordata</taxon>
        <taxon>Craniata</taxon>
        <taxon>Vertebrata</taxon>
        <taxon>Euteleostomi</taxon>
        <taxon>Actinopterygii</taxon>
        <taxon>Neopterygii</taxon>
        <taxon>Teleostei</taxon>
        <taxon>Neoteleostei</taxon>
        <taxon>Acanthomorphata</taxon>
        <taxon>Ovalentaria</taxon>
        <taxon>Atherinomorphae</taxon>
        <taxon>Cyprinodontiformes</taxon>
        <taxon>Goodeidae</taxon>
        <taxon>Ameca</taxon>
    </lineage>
</organism>
<evidence type="ECO:0000256" key="1">
    <source>
        <dbReference type="SAM" id="MobiDB-lite"/>
    </source>
</evidence>
<protein>
    <submittedName>
        <fullName evidence="2">Uncharacterized protein</fullName>
    </submittedName>
</protein>
<gene>
    <name evidence="2" type="ORF">AMECASPLE_039438</name>
</gene>
<feature type="region of interest" description="Disordered" evidence="1">
    <location>
        <begin position="18"/>
        <end position="50"/>
    </location>
</feature>
<name>A0ABV0XLG9_9TELE</name>
<comment type="caution">
    <text evidence="2">The sequence shown here is derived from an EMBL/GenBank/DDBJ whole genome shotgun (WGS) entry which is preliminary data.</text>
</comment>
<sequence>MWQEVDLFKGAESFARHCKPKPVKPIPQRGNQPHGPRRWCPSFRGGDRQTQNSRRVHLNWLVFCHGTHFHLFFVDSGKKKFVLTLELGLFSLVSTISPLSFL</sequence>
<evidence type="ECO:0000313" key="3">
    <source>
        <dbReference type="Proteomes" id="UP001469553"/>
    </source>
</evidence>
<evidence type="ECO:0000313" key="2">
    <source>
        <dbReference type="EMBL" id="MEQ2282328.1"/>
    </source>
</evidence>
<dbReference type="Proteomes" id="UP001469553">
    <property type="component" value="Unassembled WGS sequence"/>
</dbReference>
<reference evidence="2 3" key="1">
    <citation type="submission" date="2021-06" db="EMBL/GenBank/DDBJ databases">
        <authorList>
            <person name="Palmer J.M."/>
        </authorList>
    </citation>
    <scope>NUCLEOTIDE SEQUENCE [LARGE SCALE GENOMIC DNA]</scope>
    <source>
        <strain evidence="2 3">AS_MEX2019</strain>
        <tissue evidence="2">Muscle</tissue>
    </source>
</reference>
<accession>A0ABV0XLG9</accession>